<sequence length="395" mass="43944">MKKFRETTKDALSVSQYLDKINVALKNERARIIGEVSSVAEYPERSYLYFSIKDGNDQSTIKCFMWKRDFRLSGVMIKDGLEIIISAYPNVYKPNGSLTMQVETIELVGQGALQMAYEELKKRLTLEGLFSMERKKEIPALPRRIGVITSHSGAVISDFLTNIGKFGFEILFVDSKVEGQDAIKDLLLAIKTLKNKSLDVLVLMRGGGSLESFLAFNNEVLVRAVADFPAPVLTGLGHEKDAPLVSLASDKNVSTPTAVANMLNSTWIEARYKVNLSEEKILSNFTTLLERFKKAEETLLRSVPQIGFAITRIKENIFQVAKNLLQGFSLVTANLNDALKQYAKVIELSNPERQLTHGYSIVRSKGKVVRYVADVKSGDSMETSVSDGIIKSKAI</sequence>
<evidence type="ECO:0000256" key="2">
    <source>
        <dbReference type="ARBA" id="ARBA00022722"/>
    </source>
</evidence>
<comment type="function">
    <text evidence="5">Bidirectionally degrades single-stranded DNA into large acid-insoluble oligonucleotides, which are then degraded further into small acid-soluble oligonucleotides.</text>
</comment>
<comment type="caution">
    <text evidence="9">The sequence shown here is derived from an EMBL/GenBank/DDBJ whole genome shotgun (WGS) entry which is preliminary data.</text>
</comment>
<evidence type="ECO:0000256" key="5">
    <source>
        <dbReference type="HAMAP-Rule" id="MF_00378"/>
    </source>
</evidence>
<dbReference type="Pfam" id="PF13742">
    <property type="entry name" value="tRNA_anti_2"/>
    <property type="match status" value="1"/>
</dbReference>
<dbReference type="EMBL" id="MHWT01000029">
    <property type="protein sequence ID" value="OHB11694.1"/>
    <property type="molecule type" value="Genomic_DNA"/>
</dbReference>
<dbReference type="Proteomes" id="UP000176558">
    <property type="component" value="Unassembled WGS sequence"/>
</dbReference>
<keyword evidence="2 5" id="KW-0540">Nuclease</keyword>
<protein>
    <recommendedName>
        <fullName evidence="5">Exodeoxyribonuclease 7 large subunit</fullName>
        <ecNumber evidence="5">3.1.11.6</ecNumber>
    </recommendedName>
    <alternativeName>
        <fullName evidence="5">Exodeoxyribonuclease VII large subunit</fullName>
        <shortName evidence="5">Exonuclease VII large subunit</shortName>
    </alternativeName>
</protein>
<evidence type="ECO:0000259" key="7">
    <source>
        <dbReference type="Pfam" id="PF02601"/>
    </source>
</evidence>
<dbReference type="EC" id="3.1.11.6" evidence="5"/>
<evidence type="ECO:0000313" key="10">
    <source>
        <dbReference type="Proteomes" id="UP000176558"/>
    </source>
</evidence>
<dbReference type="NCBIfam" id="TIGR00237">
    <property type="entry name" value="xseA"/>
    <property type="match status" value="1"/>
</dbReference>
<dbReference type="InterPro" id="IPR020579">
    <property type="entry name" value="Exonuc_VII_lsu_C"/>
</dbReference>
<dbReference type="GO" id="GO:0006308">
    <property type="term" value="P:DNA catabolic process"/>
    <property type="evidence" value="ECO:0007669"/>
    <property type="project" value="UniProtKB-UniRule"/>
</dbReference>
<reference evidence="9 10" key="1">
    <citation type="journal article" date="2016" name="Nat. Commun.">
        <title>Thousands of microbial genomes shed light on interconnected biogeochemical processes in an aquifer system.</title>
        <authorList>
            <person name="Anantharaman K."/>
            <person name="Brown C.T."/>
            <person name="Hug L.A."/>
            <person name="Sharon I."/>
            <person name="Castelle C.J."/>
            <person name="Probst A.J."/>
            <person name="Thomas B.C."/>
            <person name="Singh A."/>
            <person name="Wilkins M.J."/>
            <person name="Karaoz U."/>
            <person name="Brodie E.L."/>
            <person name="Williams K.H."/>
            <person name="Hubbard S.S."/>
            <person name="Banfield J.F."/>
        </authorList>
    </citation>
    <scope>NUCLEOTIDE SEQUENCE [LARGE SCALE GENOMIC DNA]</scope>
</reference>
<comment type="subcellular location">
    <subcellularLocation>
        <location evidence="5 6">Cytoplasm</location>
    </subcellularLocation>
</comment>
<name>A0A1G2UQQ0_9BACT</name>
<proteinExistence type="inferred from homology"/>
<feature type="domain" description="OB-fold nucleic acid binding" evidence="8">
    <location>
        <begin position="12"/>
        <end position="106"/>
    </location>
</feature>
<dbReference type="GO" id="GO:0003676">
    <property type="term" value="F:nucleic acid binding"/>
    <property type="evidence" value="ECO:0007669"/>
    <property type="project" value="InterPro"/>
</dbReference>
<gene>
    <name evidence="5" type="primary">xseA</name>
    <name evidence="9" type="ORF">A3G99_02355</name>
</gene>
<keyword evidence="4 5" id="KW-0269">Exonuclease</keyword>
<comment type="subunit">
    <text evidence="5">Heterooligomer composed of large and small subunits.</text>
</comment>
<keyword evidence="1 5" id="KW-0963">Cytoplasm</keyword>
<evidence type="ECO:0000256" key="4">
    <source>
        <dbReference type="ARBA" id="ARBA00022839"/>
    </source>
</evidence>
<dbReference type="GO" id="GO:0009318">
    <property type="term" value="C:exodeoxyribonuclease VII complex"/>
    <property type="evidence" value="ECO:0007669"/>
    <property type="project" value="UniProtKB-UniRule"/>
</dbReference>
<comment type="catalytic activity">
    <reaction evidence="5 6">
        <text>Exonucleolytic cleavage in either 5'- to 3'- or 3'- to 5'-direction to yield nucleoside 5'-phosphates.</text>
        <dbReference type="EC" id="3.1.11.6"/>
    </reaction>
</comment>
<dbReference type="AlphaFoldDB" id="A0A1G2UQQ0"/>
<dbReference type="GO" id="GO:0005737">
    <property type="term" value="C:cytoplasm"/>
    <property type="evidence" value="ECO:0007669"/>
    <property type="project" value="UniProtKB-SubCell"/>
</dbReference>
<organism evidence="9 10">
    <name type="scientific">Candidatus Zambryskibacteria bacterium RIFCSPLOWO2_12_FULL_39_23</name>
    <dbReference type="NCBI Taxonomy" id="1802776"/>
    <lineage>
        <taxon>Bacteria</taxon>
        <taxon>Candidatus Zambryskiibacteriota</taxon>
    </lineage>
</organism>
<dbReference type="PANTHER" id="PTHR30008">
    <property type="entry name" value="EXODEOXYRIBONUCLEASE 7 LARGE SUBUNIT"/>
    <property type="match status" value="1"/>
</dbReference>
<comment type="similarity">
    <text evidence="5 6">Belongs to the XseA family.</text>
</comment>
<evidence type="ECO:0000313" key="9">
    <source>
        <dbReference type="EMBL" id="OHB11694.1"/>
    </source>
</evidence>
<dbReference type="GO" id="GO:0008855">
    <property type="term" value="F:exodeoxyribonuclease VII activity"/>
    <property type="evidence" value="ECO:0007669"/>
    <property type="project" value="UniProtKB-UniRule"/>
</dbReference>
<accession>A0A1G2UQQ0</accession>
<evidence type="ECO:0000256" key="1">
    <source>
        <dbReference type="ARBA" id="ARBA00022490"/>
    </source>
</evidence>
<dbReference type="InterPro" id="IPR025824">
    <property type="entry name" value="OB-fold_nuc-bd_dom"/>
</dbReference>
<feature type="domain" description="Exonuclease VII large subunit C-terminal" evidence="7">
    <location>
        <begin position="129"/>
        <end position="326"/>
    </location>
</feature>
<dbReference type="CDD" id="cd04489">
    <property type="entry name" value="ExoVII_LU_OBF"/>
    <property type="match status" value="1"/>
</dbReference>
<dbReference type="PANTHER" id="PTHR30008:SF0">
    <property type="entry name" value="EXODEOXYRIBONUCLEASE 7 LARGE SUBUNIT"/>
    <property type="match status" value="1"/>
</dbReference>
<evidence type="ECO:0000256" key="6">
    <source>
        <dbReference type="RuleBase" id="RU004355"/>
    </source>
</evidence>
<dbReference type="InterPro" id="IPR003753">
    <property type="entry name" value="Exonuc_VII_L"/>
</dbReference>
<keyword evidence="3 5" id="KW-0378">Hydrolase</keyword>
<dbReference type="HAMAP" id="MF_00378">
    <property type="entry name" value="Exonuc_7_L"/>
    <property type="match status" value="1"/>
</dbReference>
<evidence type="ECO:0000256" key="3">
    <source>
        <dbReference type="ARBA" id="ARBA00022801"/>
    </source>
</evidence>
<evidence type="ECO:0000259" key="8">
    <source>
        <dbReference type="Pfam" id="PF13742"/>
    </source>
</evidence>
<dbReference type="Pfam" id="PF02601">
    <property type="entry name" value="Exonuc_VII_L"/>
    <property type="match status" value="1"/>
</dbReference>